<comment type="caution">
    <text evidence="5">The sequence shown here is derived from an EMBL/GenBank/DDBJ whole genome shotgun (WGS) entry which is preliminary data.</text>
</comment>
<dbReference type="Gene3D" id="1.20.5.1300">
    <property type="match status" value="1"/>
</dbReference>
<dbReference type="InterPro" id="IPR012131">
    <property type="entry name" value="Hstdl_DH"/>
</dbReference>
<evidence type="ECO:0000256" key="2">
    <source>
        <dbReference type="ARBA" id="ARBA00022723"/>
    </source>
</evidence>
<dbReference type="OrthoDB" id="9805269at2"/>
<proteinExistence type="predicted"/>
<evidence type="ECO:0000313" key="6">
    <source>
        <dbReference type="Proteomes" id="UP000053557"/>
    </source>
</evidence>
<dbReference type="EMBL" id="LPVJ01000002">
    <property type="protein sequence ID" value="KUO97308.1"/>
    <property type="molecule type" value="Genomic_DNA"/>
</dbReference>
<protein>
    <recommendedName>
        <fullName evidence="7">Histidinol dehydrogenase</fullName>
    </recommendedName>
</protein>
<sequence length="164" mass="17539">MRYVKQAQQMDAEDASVKNTVSAILSDIKLRGEVAVREVIVADDMEEAIAVCNAYAIEHLHVHAAQPRSLMEQLTNYGSLFLGAGSSVVFSDKLSGTNHTLPTRTAARYTGGLWVGTYLKVVTHQEVSGSGMDVLARHASRQSQIEGLVGHAMSAAARLSGATI</sequence>
<evidence type="ECO:0000256" key="1">
    <source>
        <dbReference type="ARBA" id="ARBA00001947"/>
    </source>
</evidence>
<gene>
    <name evidence="5" type="ORF">ATW55_04490</name>
</gene>
<name>A0A117SYP5_9BACL</name>
<dbReference type="Pfam" id="PF00815">
    <property type="entry name" value="Histidinol_dh"/>
    <property type="match status" value="1"/>
</dbReference>
<dbReference type="SUPFAM" id="SSF53720">
    <property type="entry name" value="ALDH-like"/>
    <property type="match status" value="1"/>
</dbReference>
<accession>A0A117SYP5</accession>
<dbReference type="PANTHER" id="PTHR21256">
    <property type="entry name" value="HISTIDINOL DEHYDROGENASE HDH"/>
    <property type="match status" value="1"/>
</dbReference>
<dbReference type="GO" id="GO:0051287">
    <property type="term" value="F:NAD binding"/>
    <property type="evidence" value="ECO:0007669"/>
    <property type="project" value="InterPro"/>
</dbReference>
<evidence type="ECO:0000313" key="5">
    <source>
        <dbReference type="EMBL" id="KUO97308.1"/>
    </source>
</evidence>
<dbReference type="AlphaFoldDB" id="A0A117SYP5"/>
<reference evidence="5 6" key="1">
    <citation type="submission" date="2015-12" db="EMBL/GenBank/DDBJ databases">
        <title>Draft genome sequence of Acidibacillus ferrooxidans ITV001, isolated from a chalcopyrite acid mine drainage site in Brazil.</title>
        <authorList>
            <person name="Dall'Agnol H."/>
            <person name="Nancucheo I."/>
            <person name="Johnson B."/>
            <person name="Oliveira R."/>
            <person name="Leite L."/>
            <person name="Pylro V."/>
            <person name="Nunes G.L."/>
            <person name="Tzotzos G."/>
            <person name="Fernandes G.R."/>
            <person name="Dutra J."/>
            <person name="Orellana S.C."/>
            <person name="Oliveira G."/>
        </authorList>
    </citation>
    <scope>NUCLEOTIDE SEQUENCE [LARGE SCALE GENOMIC DNA]</scope>
    <source>
        <strain evidence="6">ITV01</strain>
    </source>
</reference>
<dbReference type="PANTHER" id="PTHR21256:SF14">
    <property type="entry name" value="HISTIDINOL DEHYDROGENASE"/>
    <property type="match status" value="1"/>
</dbReference>
<evidence type="ECO:0008006" key="7">
    <source>
        <dbReference type="Google" id="ProtNLM"/>
    </source>
</evidence>
<dbReference type="InterPro" id="IPR016161">
    <property type="entry name" value="Ald_DH/histidinol_DH"/>
</dbReference>
<dbReference type="GO" id="GO:0000105">
    <property type="term" value="P:L-histidine biosynthetic process"/>
    <property type="evidence" value="ECO:0007669"/>
    <property type="project" value="TreeGrafter"/>
</dbReference>
<dbReference type="Proteomes" id="UP000053557">
    <property type="component" value="Unassembled WGS sequence"/>
</dbReference>
<keyword evidence="6" id="KW-1185">Reference proteome</keyword>
<keyword evidence="4" id="KW-0560">Oxidoreductase</keyword>
<dbReference type="GO" id="GO:0005829">
    <property type="term" value="C:cytosol"/>
    <property type="evidence" value="ECO:0007669"/>
    <property type="project" value="TreeGrafter"/>
</dbReference>
<evidence type="ECO:0000256" key="3">
    <source>
        <dbReference type="ARBA" id="ARBA00022833"/>
    </source>
</evidence>
<evidence type="ECO:0000256" key="4">
    <source>
        <dbReference type="ARBA" id="ARBA00023002"/>
    </source>
</evidence>
<comment type="cofactor">
    <cofactor evidence="1">
        <name>Zn(2+)</name>
        <dbReference type="ChEBI" id="CHEBI:29105"/>
    </cofactor>
</comment>
<dbReference type="GO" id="GO:0046872">
    <property type="term" value="F:metal ion binding"/>
    <property type="evidence" value="ECO:0007669"/>
    <property type="project" value="UniProtKB-KW"/>
</dbReference>
<dbReference type="GO" id="GO:0004399">
    <property type="term" value="F:histidinol dehydrogenase activity"/>
    <property type="evidence" value="ECO:0007669"/>
    <property type="project" value="TreeGrafter"/>
</dbReference>
<keyword evidence="3" id="KW-0862">Zinc</keyword>
<dbReference type="RefSeq" id="WP_067711080.1">
    <property type="nucleotide sequence ID" value="NZ_LPVJ01000002.1"/>
</dbReference>
<keyword evidence="2" id="KW-0479">Metal-binding</keyword>
<organism evidence="5 6">
    <name type="scientific">Ferroacidibacillus organovorans</name>
    <dbReference type="NCBI Taxonomy" id="1765683"/>
    <lineage>
        <taxon>Bacteria</taxon>
        <taxon>Bacillati</taxon>
        <taxon>Bacillota</taxon>
        <taxon>Bacilli</taxon>
        <taxon>Bacillales</taxon>
        <taxon>Alicyclobacillaceae</taxon>
        <taxon>Ferroacidibacillus</taxon>
    </lineage>
</organism>
<dbReference type="Gene3D" id="3.40.50.1980">
    <property type="entry name" value="Nitrogenase molybdenum iron protein domain"/>
    <property type="match status" value="1"/>
</dbReference>